<dbReference type="InterPro" id="IPR003583">
    <property type="entry name" value="Hlx-hairpin-Hlx_DNA-bd_motif"/>
</dbReference>
<dbReference type="GO" id="GO:0000400">
    <property type="term" value="F:four-way junction DNA binding"/>
    <property type="evidence" value="ECO:0007669"/>
    <property type="project" value="UniProtKB-UniRule"/>
</dbReference>
<dbReference type="Pfam" id="PF01330">
    <property type="entry name" value="RuvA_N"/>
    <property type="match status" value="1"/>
</dbReference>
<dbReference type="GO" id="GO:0048476">
    <property type="term" value="C:Holliday junction resolvase complex"/>
    <property type="evidence" value="ECO:0007669"/>
    <property type="project" value="UniProtKB-UniRule"/>
</dbReference>
<reference evidence="9 11" key="2">
    <citation type="journal article" date="2020" name="Cell Host Microbe">
        <title>Functional and Genomic Variation between Human-Derived Isolates of Lachnospiraceae Reveals Inter- and Intra-Species Diversity.</title>
        <authorList>
            <person name="Sorbara M.T."/>
            <person name="Littmann E.R."/>
            <person name="Fontana E."/>
            <person name="Moody T.U."/>
            <person name="Kohout C.E."/>
            <person name="Gjonbalaj M."/>
            <person name="Eaton V."/>
            <person name="Seok R."/>
            <person name="Leiner I.M."/>
            <person name="Pamer E.G."/>
        </authorList>
    </citation>
    <scope>NUCLEOTIDE SEQUENCE [LARGE SCALE GENOMIC DNA]</scope>
    <source>
        <strain evidence="9 11">MSK.14.54</strain>
    </source>
</reference>
<dbReference type="NCBIfam" id="TIGR00084">
    <property type="entry name" value="ruvA"/>
    <property type="match status" value="1"/>
</dbReference>
<dbReference type="InterPro" id="IPR010994">
    <property type="entry name" value="RuvA_2-like"/>
</dbReference>
<proteinExistence type="inferred from homology"/>
<dbReference type="AlphaFoldDB" id="A0A173ZLF5"/>
<keyword evidence="8" id="KW-0347">Helicase</keyword>
<feature type="region of interest" description="Domain II" evidence="6">
    <location>
        <begin position="65"/>
        <end position="142"/>
    </location>
</feature>
<evidence type="ECO:0000313" key="10">
    <source>
        <dbReference type="Proteomes" id="UP000095706"/>
    </source>
</evidence>
<dbReference type="GO" id="GO:0005524">
    <property type="term" value="F:ATP binding"/>
    <property type="evidence" value="ECO:0007669"/>
    <property type="project" value="InterPro"/>
</dbReference>
<feature type="region of interest" description="Domain I" evidence="6">
    <location>
        <begin position="1"/>
        <end position="64"/>
    </location>
</feature>
<evidence type="ECO:0000256" key="5">
    <source>
        <dbReference type="ARBA" id="ARBA00023204"/>
    </source>
</evidence>
<evidence type="ECO:0000256" key="1">
    <source>
        <dbReference type="ARBA" id="ARBA00022490"/>
    </source>
</evidence>
<dbReference type="GeneID" id="79854402"/>
<dbReference type="HAMAP" id="MF_00031">
    <property type="entry name" value="DNA_HJ_migration_RuvA"/>
    <property type="match status" value="1"/>
</dbReference>
<dbReference type="GO" id="GO:0009378">
    <property type="term" value="F:four-way junction helicase activity"/>
    <property type="evidence" value="ECO:0007669"/>
    <property type="project" value="InterPro"/>
</dbReference>
<feature type="region of interest" description="Domain III" evidence="6">
    <location>
        <begin position="151"/>
        <end position="204"/>
    </location>
</feature>
<reference evidence="9" key="3">
    <citation type="submission" date="2020-02" db="EMBL/GenBank/DDBJ databases">
        <authorList>
            <person name="Littmann E."/>
            <person name="Sorbara M."/>
        </authorList>
    </citation>
    <scope>NUCLEOTIDE SEQUENCE</scope>
    <source>
        <strain evidence="9">MSK.14.54</strain>
    </source>
</reference>
<evidence type="ECO:0000256" key="4">
    <source>
        <dbReference type="ARBA" id="ARBA00023172"/>
    </source>
</evidence>
<keyword evidence="11" id="KW-1185">Reference proteome</keyword>
<feature type="domain" description="Helix-hairpin-helix DNA-binding motif class 1" evidence="7">
    <location>
        <begin position="108"/>
        <end position="127"/>
    </location>
</feature>
<dbReference type="Pfam" id="PF14520">
    <property type="entry name" value="HHH_5"/>
    <property type="match status" value="1"/>
</dbReference>
<dbReference type="SUPFAM" id="SSF50249">
    <property type="entry name" value="Nucleic acid-binding proteins"/>
    <property type="match status" value="1"/>
</dbReference>
<dbReference type="InterPro" id="IPR013849">
    <property type="entry name" value="DNA_helicase_Holl-junc_RuvA_I"/>
</dbReference>
<dbReference type="Gene3D" id="2.40.50.140">
    <property type="entry name" value="Nucleic acid-binding proteins"/>
    <property type="match status" value="1"/>
</dbReference>
<comment type="caution">
    <text evidence="6">Lacks conserved residue(s) required for the propagation of feature annotation.</text>
</comment>
<evidence type="ECO:0000256" key="3">
    <source>
        <dbReference type="ARBA" id="ARBA00023125"/>
    </source>
</evidence>
<accession>A0A173ZLF5</accession>
<organism evidence="8 10">
    <name type="scientific">Fusicatenibacter saccharivorans</name>
    <dbReference type="NCBI Taxonomy" id="1150298"/>
    <lineage>
        <taxon>Bacteria</taxon>
        <taxon>Bacillati</taxon>
        <taxon>Bacillota</taxon>
        <taxon>Clostridia</taxon>
        <taxon>Lachnospirales</taxon>
        <taxon>Lachnospiraceae</taxon>
        <taxon>Fusicatenibacter</taxon>
    </lineage>
</organism>
<evidence type="ECO:0000256" key="6">
    <source>
        <dbReference type="HAMAP-Rule" id="MF_00031"/>
    </source>
</evidence>
<dbReference type="EMBL" id="JAAITQ010000004">
    <property type="protein sequence ID" value="NSE15431.1"/>
    <property type="molecule type" value="Genomic_DNA"/>
</dbReference>
<name>A0A173ZLF5_9FIRM</name>
<dbReference type="InterPro" id="IPR036267">
    <property type="entry name" value="RuvA_C_sf"/>
</dbReference>
<gene>
    <name evidence="6 8" type="primary">ruvA</name>
    <name evidence="8" type="ORF">ERS852406_00629</name>
    <name evidence="9" type="ORF">G5B05_03155</name>
</gene>
<keyword evidence="2 6" id="KW-0227">DNA damage</keyword>
<dbReference type="Gene3D" id="1.10.8.10">
    <property type="entry name" value="DNA helicase RuvA subunit, C-terminal domain"/>
    <property type="match status" value="1"/>
</dbReference>
<dbReference type="InterPro" id="IPR011114">
    <property type="entry name" value="RuvA_C"/>
</dbReference>
<keyword evidence="5 6" id="KW-0234">DNA repair</keyword>
<evidence type="ECO:0000259" key="7">
    <source>
        <dbReference type="SMART" id="SM00278"/>
    </source>
</evidence>
<dbReference type="GO" id="GO:0005737">
    <property type="term" value="C:cytoplasm"/>
    <property type="evidence" value="ECO:0007669"/>
    <property type="project" value="UniProtKB-SubCell"/>
</dbReference>
<dbReference type="InterPro" id="IPR000085">
    <property type="entry name" value="RuvA"/>
</dbReference>
<keyword evidence="1 6" id="KW-0963">Cytoplasm</keyword>
<dbReference type="GO" id="GO:0006310">
    <property type="term" value="P:DNA recombination"/>
    <property type="evidence" value="ECO:0007669"/>
    <property type="project" value="UniProtKB-UniRule"/>
</dbReference>
<dbReference type="EMBL" id="CYYV01000003">
    <property type="protein sequence ID" value="CUN76025.1"/>
    <property type="molecule type" value="Genomic_DNA"/>
</dbReference>
<keyword evidence="8" id="KW-0547">Nucleotide-binding</keyword>
<dbReference type="Proteomes" id="UP000768180">
    <property type="component" value="Unassembled WGS sequence"/>
</dbReference>
<dbReference type="GO" id="GO:0009379">
    <property type="term" value="C:Holliday junction helicase complex"/>
    <property type="evidence" value="ECO:0007669"/>
    <property type="project" value="InterPro"/>
</dbReference>
<protein>
    <recommendedName>
        <fullName evidence="6">Holliday junction branch migration complex subunit RuvA</fullName>
    </recommendedName>
</protein>
<evidence type="ECO:0000313" key="11">
    <source>
        <dbReference type="Proteomes" id="UP000768180"/>
    </source>
</evidence>
<keyword evidence="8" id="KW-0067">ATP-binding</keyword>
<dbReference type="InterPro" id="IPR012340">
    <property type="entry name" value="NA-bd_OB-fold"/>
</dbReference>
<keyword evidence="3 6" id="KW-0238">DNA-binding</keyword>
<dbReference type="SUPFAM" id="SSF46929">
    <property type="entry name" value="DNA helicase RuvA subunit, C-terminal domain"/>
    <property type="match status" value="1"/>
</dbReference>
<dbReference type="SUPFAM" id="SSF47781">
    <property type="entry name" value="RuvA domain 2-like"/>
    <property type="match status" value="1"/>
</dbReference>
<evidence type="ECO:0000313" key="9">
    <source>
        <dbReference type="EMBL" id="NSE15431.1"/>
    </source>
</evidence>
<feature type="domain" description="Helix-hairpin-helix DNA-binding motif class 1" evidence="7">
    <location>
        <begin position="73"/>
        <end position="92"/>
    </location>
</feature>
<comment type="subcellular location">
    <subcellularLocation>
        <location evidence="6">Cytoplasm</location>
    </subcellularLocation>
</comment>
<dbReference type="Gene3D" id="1.10.150.20">
    <property type="entry name" value="5' to 3' exonuclease, C-terminal subdomain"/>
    <property type="match status" value="1"/>
</dbReference>
<comment type="subunit">
    <text evidence="6">Homotetramer. Forms an RuvA(8)-RuvB(12)-Holliday junction (HJ) complex. HJ DNA is sandwiched between 2 RuvA tetramers; dsDNA enters through RuvA and exits via RuvB. An RuvB hexamer assembles on each DNA strand where it exits the tetramer. Each RuvB hexamer is contacted by two RuvA subunits (via domain III) on 2 adjacent RuvB subunits; this complex drives branch migration. In the full resolvosome a probable DNA-RuvA(4)-RuvB(12)-RuvC(2) complex forms which resolves the HJ.</text>
</comment>
<comment type="function">
    <text evidence="6">The RuvA-RuvB-RuvC complex processes Holliday junction (HJ) DNA during genetic recombination and DNA repair, while the RuvA-RuvB complex plays an important role in the rescue of blocked DNA replication forks via replication fork reversal (RFR). RuvA specifically binds to HJ cruciform DNA, conferring on it an open structure. The RuvB hexamer acts as an ATP-dependent pump, pulling dsDNA into and through the RuvAB complex. HJ branch migration allows RuvC to scan DNA until it finds its consensus sequence, where it cleaves and resolves the cruciform DNA.</text>
</comment>
<evidence type="ECO:0000256" key="2">
    <source>
        <dbReference type="ARBA" id="ARBA00022763"/>
    </source>
</evidence>
<comment type="similarity">
    <text evidence="6">Belongs to the RuvA family.</text>
</comment>
<evidence type="ECO:0000313" key="8">
    <source>
        <dbReference type="EMBL" id="CUN76025.1"/>
    </source>
</evidence>
<comment type="domain">
    <text evidence="6">Has three domains with a flexible linker between the domains II and III and assumes an 'L' shape. Domain III is highly mobile and contacts RuvB.</text>
</comment>
<dbReference type="CDD" id="cd14332">
    <property type="entry name" value="UBA_RuvA_C"/>
    <property type="match status" value="1"/>
</dbReference>
<dbReference type="Pfam" id="PF07499">
    <property type="entry name" value="RuvA_C"/>
    <property type="match status" value="1"/>
</dbReference>
<dbReference type="GO" id="GO:0006281">
    <property type="term" value="P:DNA repair"/>
    <property type="evidence" value="ECO:0007669"/>
    <property type="project" value="UniProtKB-UniRule"/>
</dbReference>
<dbReference type="RefSeq" id="WP_022461906.1">
    <property type="nucleotide sequence ID" value="NZ_CABJFB010000001.1"/>
</dbReference>
<dbReference type="SMART" id="SM00278">
    <property type="entry name" value="HhH1"/>
    <property type="match status" value="2"/>
</dbReference>
<dbReference type="Proteomes" id="UP000095706">
    <property type="component" value="Unassembled WGS sequence"/>
</dbReference>
<keyword evidence="4 6" id="KW-0233">DNA recombination</keyword>
<reference evidence="8 10" key="1">
    <citation type="submission" date="2015-09" db="EMBL/GenBank/DDBJ databases">
        <authorList>
            <consortium name="Pathogen Informatics"/>
        </authorList>
    </citation>
    <scope>NUCLEOTIDE SEQUENCE [LARGE SCALE GENOMIC DNA]</scope>
    <source>
        <strain evidence="8 10">2789STDY5608849</strain>
    </source>
</reference>
<dbReference type="GO" id="GO:0016787">
    <property type="term" value="F:hydrolase activity"/>
    <property type="evidence" value="ECO:0007669"/>
    <property type="project" value="UniProtKB-KW"/>
</dbReference>
<keyword evidence="8" id="KW-0378">Hydrolase</keyword>
<sequence>MIAFIKGTVDSLSEGKMILESHGIGYELNIPASMFDAGIREGEELKIYTHMSVREDGISLFGFLSREDLEIYRMLIGVSGIGPKAALAVLSTLTADNLRFAVLSEDVQAIAKTPGIGKKTAQKLILELKDKFDLQEAFEQKLAGNQAAAAVRQAGEPDAFQDAVQALTALGYSGTEALQAVKKVEITEGMDSEAVLKAALKHMF</sequence>